<dbReference type="EMBL" id="JBBPBN010000038">
    <property type="protein sequence ID" value="KAK9000045.1"/>
    <property type="molecule type" value="Genomic_DNA"/>
</dbReference>
<organism evidence="2 3">
    <name type="scientific">Hibiscus sabdariffa</name>
    <name type="common">roselle</name>
    <dbReference type="NCBI Taxonomy" id="183260"/>
    <lineage>
        <taxon>Eukaryota</taxon>
        <taxon>Viridiplantae</taxon>
        <taxon>Streptophyta</taxon>
        <taxon>Embryophyta</taxon>
        <taxon>Tracheophyta</taxon>
        <taxon>Spermatophyta</taxon>
        <taxon>Magnoliopsida</taxon>
        <taxon>eudicotyledons</taxon>
        <taxon>Gunneridae</taxon>
        <taxon>Pentapetalae</taxon>
        <taxon>rosids</taxon>
        <taxon>malvids</taxon>
        <taxon>Malvales</taxon>
        <taxon>Malvaceae</taxon>
        <taxon>Malvoideae</taxon>
        <taxon>Hibiscus</taxon>
    </lineage>
</organism>
<keyword evidence="3" id="KW-1185">Reference proteome</keyword>
<reference evidence="2 3" key="1">
    <citation type="journal article" date="2024" name="G3 (Bethesda)">
        <title>Genome assembly of Hibiscus sabdariffa L. provides insights into metabolisms of medicinal natural products.</title>
        <authorList>
            <person name="Kim T."/>
        </authorList>
    </citation>
    <scope>NUCLEOTIDE SEQUENCE [LARGE SCALE GENOMIC DNA]</scope>
    <source>
        <strain evidence="2">TK-2024</strain>
        <tissue evidence="2">Old leaves</tissue>
    </source>
</reference>
<evidence type="ECO:0000256" key="1">
    <source>
        <dbReference type="SAM" id="MobiDB-lite"/>
    </source>
</evidence>
<feature type="compositionally biased region" description="Polar residues" evidence="1">
    <location>
        <begin position="1"/>
        <end position="13"/>
    </location>
</feature>
<dbReference type="Proteomes" id="UP001396334">
    <property type="component" value="Unassembled WGS sequence"/>
</dbReference>
<gene>
    <name evidence="2" type="ORF">V6N11_082180</name>
</gene>
<protein>
    <submittedName>
        <fullName evidence="2">Uncharacterized protein</fullName>
    </submittedName>
</protein>
<feature type="region of interest" description="Disordered" evidence="1">
    <location>
        <begin position="1"/>
        <end position="60"/>
    </location>
</feature>
<accession>A0ABR2QH85</accession>
<evidence type="ECO:0000313" key="3">
    <source>
        <dbReference type="Proteomes" id="UP001396334"/>
    </source>
</evidence>
<proteinExistence type="predicted"/>
<sequence length="305" mass="32479">MSSPSNYDENPTHNLIEGSRGRPPETVVALDLPPSLERPRSPILVDVQRDPKKGKSHKSVSVNHGVEGRLDFSEMDTSMLEVEDKSPAVATGASIGFSIPSAINSFQVSPMVADKQATGLKPSCRGIMVGNMVNQTATKAILPRPAPEGNEDLYGPWMQMGSRFNALVSLDLDEDNATDSLISKVQTRDPIVTFPVETTGLPPVKTTSFGDVMANTSLQGALQGSGQDIKMASRGLSVVSKDGEGNKGGSKVDVSGKASVVACRETMIPIRSSLNKDNHVVVRVVDTTLRPALKKMNGRVLPASF</sequence>
<name>A0ABR2QH85_9ROSI</name>
<comment type="caution">
    <text evidence="2">The sequence shown here is derived from an EMBL/GenBank/DDBJ whole genome shotgun (WGS) entry which is preliminary data.</text>
</comment>
<evidence type="ECO:0000313" key="2">
    <source>
        <dbReference type="EMBL" id="KAK9000045.1"/>
    </source>
</evidence>